<keyword evidence="2" id="KW-0472">Membrane</keyword>
<dbReference type="EMBL" id="RWGY01000002">
    <property type="protein sequence ID" value="TVU50428.1"/>
    <property type="molecule type" value="Genomic_DNA"/>
</dbReference>
<feature type="region of interest" description="Disordered" evidence="1">
    <location>
        <begin position="197"/>
        <end position="237"/>
    </location>
</feature>
<dbReference type="Proteomes" id="UP000324897">
    <property type="component" value="Chromosome 6"/>
</dbReference>
<accession>A0A5J9WQL5</accession>
<evidence type="ECO:0000313" key="3">
    <source>
        <dbReference type="EMBL" id="TVU50428.1"/>
    </source>
</evidence>
<evidence type="ECO:0000256" key="1">
    <source>
        <dbReference type="SAM" id="MobiDB-lite"/>
    </source>
</evidence>
<proteinExistence type="predicted"/>
<keyword evidence="4" id="KW-1185">Reference proteome</keyword>
<dbReference type="Gramene" id="TVU50428">
    <property type="protein sequence ID" value="TVU50428"/>
    <property type="gene ID" value="EJB05_01799"/>
</dbReference>
<keyword evidence="2" id="KW-1133">Transmembrane helix</keyword>
<comment type="caution">
    <text evidence="3">The sequence shown here is derived from an EMBL/GenBank/DDBJ whole genome shotgun (WGS) entry which is preliminary data.</text>
</comment>
<feature type="compositionally biased region" description="Polar residues" evidence="1">
    <location>
        <begin position="209"/>
        <end position="221"/>
    </location>
</feature>
<name>A0A5J9WQL5_9POAL</name>
<feature type="compositionally biased region" description="Basic and acidic residues" evidence="1">
    <location>
        <begin position="225"/>
        <end position="237"/>
    </location>
</feature>
<dbReference type="AlphaFoldDB" id="A0A5J9WQL5"/>
<organism evidence="3 4">
    <name type="scientific">Eragrostis curvula</name>
    <name type="common">weeping love grass</name>
    <dbReference type="NCBI Taxonomy" id="38414"/>
    <lineage>
        <taxon>Eukaryota</taxon>
        <taxon>Viridiplantae</taxon>
        <taxon>Streptophyta</taxon>
        <taxon>Embryophyta</taxon>
        <taxon>Tracheophyta</taxon>
        <taxon>Spermatophyta</taxon>
        <taxon>Magnoliopsida</taxon>
        <taxon>Liliopsida</taxon>
        <taxon>Poales</taxon>
        <taxon>Poaceae</taxon>
        <taxon>PACMAD clade</taxon>
        <taxon>Chloridoideae</taxon>
        <taxon>Eragrostideae</taxon>
        <taxon>Eragrostidinae</taxon>
        <taxon>Eragrostis</taxon>
    </lineage>
</organism>
<feature type="transmembrane region" description="Helical" evidence="2">
    <location>
        <begin position="72"/>
        <end position="89"/>
    </location>
</feature>
<evidence type="ECO:0008006" key="5">
    <source>
        <dbReference type="Google" id="ProtNLM"/>
    </source>
</evidence>
<reference evidence="3 4" key="1">
    <citation type="journal article" date="2019" name="Sci. Rep.">
        <title>A high-quality genome of Eragrostis curvula grass provides insights into Poaceae evolution and supports new strategies to enhance forage quality.</title>
        <authorList>
            <person name="Carballo J."/>
            <person name="Santos B.A.C.M."/>
            <person name="Zappacosta D."/>
            <person name="Garbus I."/>
            <person name="Selva J.P."/>
            <person name="Gallo C.A."/>
            <person name="Diaz A."/>
            <person name="Albertini E."/>
            <person name="Caccamo M."/>
            <person name="Echenique V."/>
        </authorList>
    </citation>
    <scope>NUCLEOTIDE SEQUENCE [LARGE SCALE GENOMIC DNA]</scope>
    <source>
        <strain evidence="4">cv. Victoria</strain>
        <tissue evidence="3">Leaf</tissue>
    </source>
</reference>
<sequence length="237" mass="26382">MVSLNEHDEFGEVTRRPLQSVQHPVNLTAGTKSSAAQQHALHSACRNTHALRRVEQGQGGGSRLRKRHLVKTLFLIVFLIVYKLIVLTAPDGVEQVPALVLAGDEVGEPLEDAGVLDLPRFGLLYHAVDPDQQAADPLQFGFGALLVAETPGHERDHSADGFANDGRDDRLRHGEFFLELFRRKICGLNMFRRPSKRRKYSGAMDRDGSTNSTVHVSNLPNASEIYRKPKTEESPFR</sequence>
<protein>
    <recommendedName>
        <fullName evidence="5">Transmembrane protein</fullName>
    </recommendedName>
</protein>
<gene>
    <name evidence="3" type="ORF">EJB05_01799</name>
</gene>
<keyword evidence="2" id="KW-0812">Transmembrane</keyword>
<feature type="non-terminal residue" evidence="3">
    <location>
        <position position="1"/>
    </location>
</feature>
<evidence type="ECO:0000313" key="4">
    <source>
        <dbReference type="Proteomes" id="UP000324897"/>
    </source>
</evidence>
<evidence type="ECO:0000256" key="2">
    <source>
        <dbReference type="SAM" id="Phobius"/>
    </source>
</evidence>